<feature type="region of interest" description="Disordered" evidence="1">
    <location>
        <begin position="220"/>
        <end position="277"/>
    </location>
</feature>
<feature type="compositionally biased region" description="Polar residues" evidence="1">
    <location>
        <begin position="263"/>
        <end position="274"/>
    </location>
</feature>
<feature type="compositionally biased region" description="Low complexity" evidence="1">
    <location>
        <begin position="230"/>
        <end position="254"/>
    </location>
</feature>
<gene>
    <name evidence="2" type="ORF">HaLaN_05340</name>
</gene>
<organism evidence="2 3">
    <name type="scientific">Haematococcus lacustris</name>
    <name type="common">Green alga</name>
    <name type="synonym">Haematococcus pluvialis</name>
    <dbReference type="NCBI Taxonomy" id="44745"/>
    <lineage>
        <taxon>Eukaryota</taxon>
        <taxon>Viridiplantae</taxon>
        <taxon>Chlorophyta</taxon>
        <taxon>core chlorophytes</taxon>
        <taxon>Chlorophyceae</taxon>
        <taxon>CS clade</taxon>
        <taxon>Chlamydomonadales</taxon>
        <taxon>Haematococcaceae</taxon>
        <taxon>Haematococcus</taxon>
    </lineage>
</organism>
<keyword evidence="3" id="KW-1185">Reference proteome</keyword>
<evidence type="ECO:0000256" key="1">
    <source>
        <dbReference type="SAM" id="MobiDB-lite"/>
    </source>
</evidence>
<comment type="caution">
    <text evidence="2">The sequence shown here is derived from an EMBL/GenBank/DDBJ whole genome shotgun (WGS) entry which is preliminary data.</text>
</comment>
<evidence type="ECO:0000313" key="3">
    <source>
        <dbReference type="Proteomes" id="UP000485058"/>
    </source>
</evidence>
<dbReference type="AlphaFoldDB" id="A0A699YUI1"/>
<sequence>MEGCTGQGWEGSGWAWEAWGWCPDSSRDTQASADREAACHEAPQRVKRCCGSRGRPIHRGHLCATPGSSMSAVTSKAPAILHLLWPFYSQCATSWCFTHTLTCWQHGSCGAVHTAADRPGGAGCGAGPPRHQNSPAQQALAMVASSPHALPPSAQRIPRPTAQAQSAFSTGQPAEPVYQQIGTRHQDGDTLDQLNVEPTTSCPDHLARLLSSSSVVTGWPGPLPAKPSSEHSSTAGASSGLGYTSGRSSSNSFRGRGKVPGKSTGQDGKGSSTARPKDEALVNSLAHVAQALCAVLGRQEKGLIMNRLISTCKAEGAWVGAHEECLFRAPTCTAQLNTQDWRLQNPYVDCVYCCVHRARELE</sequence>
<feature type="region of interest" description="Disordered" evidence="1">
    <location>
        <begin position="149"/>
        <end position="173"/>
    </location>
</feature>
<protein>
    <submittedName>
        <fullName evidence="2">Uncharacterized protein</fullName>
    </submittedName>
</protein>
<proteinExistence type="predicted"/>
<feature type="compositionally biased region" description="Polar residues" evidence="1">
    <location>
        <begin position="162"/>
        <end position="172"/>
    </location>
</feature>
<dbReference type="EMBL" id="BLLF01000286">
    <property type="protein sequence ID" value="GFH10089.1"/>
    <property type="molecule type" value="Genomic_DNA"/>
</dbReference>
<evidence type="ECO:0000313" key="2">
    <source>
        <dbReference type="EMBL" id="GFH10089.1"/>
    </source>
</evidence>
<accession>A0A699YUI1</accession>
<reference evidence="2 3" key="1">
    <citation type="submission" date="2020-02" db="EMBL/GenBank/DDBJ databases">
        <title>Draft genome sequence of Haematococcus lacustris strain NIES-144.</title>
        <authorList>
            <person name="Morimoto D."/>
            <person name="Nakagawa S."/>
            <person name="Yoshida T."/>
            <person name="Sawayama S."/>
        </authorList>
    </citation>
    <scope>NUCLEOTIDE SEQUENCE [LARGE SCALE GENOMIC DNA]</scope>
    <source>
        <strain evidence="2 3">NIES-144</strain>
    </source>
</reference>
<dbReference type="Proteomes" id="UP000485058">
    <property type="component" value="Unassembled WGS sequence"/>
</dbReference>
<name>A0A699YUI1_HAELA</name>